<keyword evidence="1" id="KW-0472">Membrane</keyword>
<dbReference type="RefSeq" id="WP_198474468.1">
    <property type="nucleotide sequence ID" value="NZ_JADGMQ010000002.1"/>
</dbReference>
<feature type="transmembrane region" description="Helical" evidence="1">
    <location>
        <begin position="301"/>
        <end position="321"/>
    </location>
</feature>
<keyword evidence="1" id="KW-1133">Transmembrane helix</keyword>
<accession>A0ABS0S916</accession>
<feature type="transmembrane region" description="Helical" evidence="1">
    <location>
        <begin position="59"/>
        <end position="81"/>
    </location>
</feature>
<comment type="caution">
    <text evidence="2">The sequence shown here is derived from an EMBL/GenBank/DDBJ whole genome shotgun (WGS) entry which is preliminary data.</text>
</comment>
<evidence type="ECO:0000313" key="3">
    <source>
        <dbReference type="Proteomes" id="UP000601789"/>
    </source>
</evidence>
<feature type="transmembrane region" description="Helical" evidence="1">
    <location>
        <begin position="366"/>
        <end position="386"/>
    </location>
</feature>
<feature type="transmembrane region" description="Helical" evidence="1">
    <location>
        <begin position="111"/>
        <end position="138"/>
    </location>
</feature>
<feature type="transmembrane region" description="Helical" evidence="1">
    <location>
        <begin position="159"/>
        <end position="177"/>
    </location>
</feature>
<feature type="transmembrane region" description="Helical" evidence="1">
    <location>
        <begin position="20"/>
        <end position="47"/>
    </location>
</feature>
<feature type="transmembrane region" description="Helical" evidence="1">
    <location>
        <begin position="333"/>
        <end position="359"/>
    </location>
</feature>
<protein>
    <recommendedName>
        <fullName evidence="4">O-antigen/teichoic acid export membrane protein</fullName>
    </recommendedName>
</protein>
<gene>
    <name evidence="2" type="ORF">IOD40_03690</name>
</gene>
<feature type="transmembrane region" description="Helical" evidence="1">
    <location>
        <begin position="392"/>
        <end position="413"/>
    </location>
</feature>
<reference evidence="2 3" key="1">
    <citation type="submission" date="2020-10" db="EMBL/GenBank/DDBJ databases">
        <title>Aquamicrobium zhengzhouensis sp. nov., a exopolysaccharide producing bacterium isolated from farmland soil.</title>
        <authorList>
            <person name="Wang X."/>
        </authorList>
    </citation>
    <scope>NUCLEOTIDE SEQUENCE [LARGE SCALE GENOMIC DNA]</scope>
    <source>
        <strain evidence="3">cd-1</strain>
    </source>
</reference>
<proteinExistence type="predicted"/>
<dbReference type="Proteomes" id="UP000601789">
    <property type="component" value="Unassembled WGS sequence"/>
</dbReference>
<evidence type="ECO:0000313" key="2">
    <source>
        <dbReference type="EMBL" id="MBI1619767.1"/>
    </source>
</evidence>
<keyword evidence="3" id="KW-1185">Reference proteome</keyword>
<name>A0ABS0S916_9HYPH</name>
<keyword evidence="1" id="KW-0812">Transmembrane</keyword>
<sequence>MASTQLDIPRKKATPDGPFGVGAVALSFLDQGLHSLASLILSAVLIVGTDPATFGRFALISGCTLIAASLHYGAIGIPLLVHVRQTADAQRLEKIAILHAVDLRFRLASALIIAAVGFWASGDVVTAAAGAAFSAAWLARETRRNLFYLEADVVSAARLGAASFVLLLISYSVLFYISRTETAALLASALSTSIALWMFRGQSAEPAPRGNILGLYHSAFPGAGWSVINSATNEAQTRLHVLTIPLFRSVDQLGLVEAGRILWAPLQLLGSAWQRIAQPRIAGLVQAGEVEEAKWLTGAGIGLMVAATSIWAGAVCLFWPLIENRFYSQFPHIGLLVAGWGAVSLLILSNWSLVVFLNAHHRFRTVAMIGMAAAASTAFLLAVLAFGFDISAALVVMATVQIGVLISFLIVGLRGSDMQVGRSRS</sequence>
<evidence type="ECO:0008006" key="4">
    <source>
        <dbReference type="Google" id="ProtNLM"/>
    </source>
</evidence>
<dbReference type="EMBL" id="JADGMQ010000002">
    <property type="protein sequence ID" value="MBI1619767.1"/>
    <property type="molecule type" value="Genomic_DNA"/>
</dbReference>
<evidence type="ECO:0000256" key="1">
    <source>
        <dbReference type="SAM" id="Phobius"/>
    </source>
</evidence>
<organism evidence="2 3">
    <name type="scientific">Aquamicrobium zhengzhouense</name>
    <dbReference type="NCBI Taxonomy" id="2781738"/>
    <lineage>
        <taxon>Bacteria</taxon>
        <taxon>Pseudomonadati</taxon>
        <taxon>Pseudomonadota</taxon>
        <taxon>Alphaproteobacteria</taxon>
        <taxon>Hyphomicrobiales</taxon>
        <taxon>Phyllobacteriaceae</taxon>
        <taxon>Aquamicrobium</taxon>
    </lineage>
</organism>